<evidence type="ECO:0000313" key="4">
    <source>
        <dbReference type="EMBL" id="ETN36579.1"/>
    </source>
</evidence>
<sequence length="286" mass="30567">MDHPDDQGLSIVLGTGNIRGNEQTLQTKINTTEQLQPLLDALISHGQTRIDTSARYPAGNSLGSETLLGSTDLSRFTIDSKILPASIATSLATLKIPELNTIYLHVPDRTVPLSTTVPAMAAAVPQGQARHWAISNYPITEIEEIAALLPTLRKHRITFYAYSLAADGSFAPSGTPMYLDNAAGDHTRKACSKDKTQAAIATVRQLAQQQGISGDEVALRWVQHHRALRPGFGDAMIVAASSAGQLETTLTGLEKGPLPKNVLSATEGAWEEAKGAAPDHTPFMET</sequence>
<dbReference type="GO" id="GO:0016491">
    <property type="term" value="F:oxidoreductase activity"/>
    <property type="evidence" value="ECO:0007669"/>
    <property type="project" value="UniProtKB-KW"/>
</dbReference>
<dbReference type="AlphaFoldDB" id="W2RLH2"/>
<accession>W2RLH2</accession>
<dbReference type="InterPro" id="IPR036812">
    <property type="entry name" value="NAD(P)_OxRdtase_dom_sf"/>
</dbReference>
<dbReference type="eggNOG" id="ENOG502SI2J">
    <property type="taxonomic scope" value="Eukaryota"/>
</dbReference>
<evidence type="ECO:0000256" key="1">
    <source>
        <dbReference type="ARBA" id="ARBA00023002"/>
    </source>
</evidence>
<evidence type="ECO:0000259" key="3">
    <source>
        <dbReference type="Pfam" id="PF00248"/>
    </source>
</evidence>
<dbReference type="PANTHER" id="PTHR43364">
    <property type="entry name" value="NADH-SPECIFIC METHYLGLYOXAL REDUCTASE-RELATED"/>
    <property type="match status" value="1"/>
</dbReference>
<organism evidence="4 5">
    <name type="scientific">Cyphellophora europaea (strain CBS 101466)</name>
    <name type="common">Phialophora europaea</name>
    <dbReference type="NCBI Taxonomy" id="1220924"/>
    <lineage>
        <taxon>Eukaryota</taxon>
        <taxon>Fungi</taxon>
        <taxon>Dikarya</taxon>
        <taxon>Ascomycota</taxon>
        <taxon>Pezizomycotina</taxon>
        <taxon>Eurotiomycetes</taxon>
        <taxon>Chaetothyriomycetidae</taxon>
        <taxon>Chaetothyriales</taxon>
        <taxon>Cyphellophoraceae</taxon>
        <taxon>Cyphellophora</taxon>
    </lineage>
</organism>
<dbReference type="RefSeq" id="XP_008721397.1">
    <property type="nucleotide sequence ID" value="XM_008723175.1"/>
</dbReference>
<reference evidence="4 5" key="1">
    <citation type="submission" date="2013-03" db="EMBL/GenBank/DDBJ databases">
        <title>The Genome Sequence of Phialophora europaea CBS 101466.</title>
        <authorList>
            <consortium name="The Broad Institute Genomics Platform"/>
            <person name="Cuomo C."/>
            <person name="de Hoog S."/>
            <person name="Gorbushina A."/>
            <person name="Walker B."/>
            <person name="Young S.K."/>
            <person name="Zeng Q."/>
            <person name="Gargeya S."/>
            <person name="Fitzgerald M."/>
            <person name="Haas B."/>
            <person name="Abouelleil A."/>
            <person name="Allen A.W."/>
            <person name="Alvarado L."/>
            <person name="Arachchi H.M."/>
            <person name="Berlin A.M."/>
            <person name="Chapman S.B."/>
            <person name="Gainer-Dewar J."/>
            <person name="Goldberg J."/>
            <person name="Griggs A."/>
            <person name="Gujja S."/>
            <person name="Hansen M."/>
            <person name="Howarth C."/>
            <person name="Imamovic A."/>
            <person name="Ireland A."/>
            <person name="Larimer J."/>
            <person name="McCowan C."/>
            <person name="Murphy C."/>
            <person name="Pearson M."/>
            <person name="Poon T.W."/>
            <person name="Priest M."/>
            <person name="Roberts A."/>
            <person name="Saif S."/>
            <person name="Shea T."/>
            <person name="Sisk P."/>
            <person name="Sykes S."/>
            <person name="Wortman J."/>
            <person name="Nusbaum C."/>
            <person name="Birren B."/>
        </authorList>
    </citation>
    <scope>NUCLEOTIDE SEQUENCE [LARGE SCALE GENOMIC DNA]</scope>
    <source>
        <strain evidence="4 5">CBS 101466</strain>
    </source>
</reference>
<dbReference type="VEuPathDB" id="FungiDB:HMPREF1541_08857"/>
<dbReference type="EMBL" id="KB822725">
    <property type="protein sequence ID" value="ETN36579.1"/>
    <property type="molecule type" value="Genomic_DNA"/>
</dbReference>
<dbReference type="InterPro" id="IPR023210">
    <property type="entry name" value="NADP_OxRdtase_dom"/>
</dbReference>
<keyword evidence="5" id="KW-1185">Reference proteome</keyword>
<evidence type="ECO:0000313" key="5">
    <source>
        <dbReference type="Proteomes" id="UP000030752"/>
    </source>
</evidence>
<dbReference type="InterPro" id="IPR050523">
    <property type="entry name" value="AKR_Detox_Biosynth"/>
</dbReference>
<keyword evidence="1" id="KW-0560">Oxidoreductase</keyword>
<dbReference type="OrthoDB" id="48988at2759"/>
<gene>
    <name evidence="4" type="ORF">HMPREF1541_08857</name>
</gene>
<feature type="domain" description="NADP-dependent oxidoreductase" evidence="3">
    <location>
        <begin position="148"/>
        <end position="269"/>
    </location>
</feature>
<protein>
    <recommendedName>
        <fullName evidence="3">NADP-dependent oxidoreductase domain-containing protein</fullName>
    </recommendedName>
</protein>
<evidence type="ECO:0000256" key="2">
    <source>
        <dbReference type="ARBA" id="ARBA00038157"/>
    </source>
</evidence>
<dbReference type="Gene3D" id="3.20.20.100">
    <property type="entry name" value="NADP-dependent oxidoreductase domain"/>
    <property type="match status" value="1"/>
</dbReference>
<dbReference type="GeneID" id="19976196"/>
<dbReference type="GO" id="GO:0005829">
    <property type="term" value="C:cytosol"/>
    <property type="evidence" value="ECO:0007669"/>
    <property type="project" value="TreeGrafter"/>
</dbReference>
<dbReference type="Pfam" id="PF00248">
    <property type="entry name" value="Aldo_ket_red"/>
    <property type="match status" value="2"/>
</dbReference>
<dbReference type="PANTHER" id="PTHR43364:SF4">
    <property type="entry name" value="NAD(P)-LINKED OXIDOREDUCTASE SUPERFAMILY PROTEIN"/>
    <property type="match status" value="1"/>
</dbReference>
<proteinExistence type="inferred from homology"/>
<name>W2RLH2_CYPE1</name>
<dbReference type="STRING" id="1220924.W2RLH2"/>
<comment type="similarity">
    <text evidence="2">Belongs to the aldo/keto reductase family. Aldo/keto reductase 2 subfamily.</text>
</comment>
<dbReference type="HOGENOM" id="CLU_023205_1_1_1"/>
<dbReference type="InParanoid" id="W2RLH2"/>
<dbReference type="Proteomes" id="UP000030752">
    <property type="component" value="Unassembled WGS sequence"/>
</dbReference>
<dbReference type="SUPFAM" id="SSF51430">
    <property type="entry name" value="NAD(P)-linked oxidoreductase"/>
    <property type="match status" value="1"/>
</dbReference>
<feature type="domain" description="NADP-dependent oxidoreductase" evidence="3">
    <location>
        <begin position="11"/>
        <end position="145"/>
    </location>
</feature>